<feature type="region of interest" description="Disordered" evidence="7">
    <location>
        <begin position="359"/>
        <end position="379"/>
    </location>
</feature>
<evidence type="ECO:0000256" key="1">
    <source>
        <dbReference type="ARBA" id="ARBA00008805"/>
    </source>
</evidence>
<dbReference type="EMBL" id="JAADJZ010000005">
    <property type="protein sequence ID" value="KAF2874817.1"/>
    <property type="molecule type" value="Genomic_DNA"/>
</dbReference>
<proteinExistence type="inferred from homology"/>
<evidence type="ECO:0000259" key="8">
    <source>
        <dbReference type="Pfam" id="PF08543"/>
    </source>
</evidence>
<dbReference type="InterPro" id="IPR013749">
    <property type="entry name" value="PM/HMP-P_kinase-1"/>
</dbReference>
<evidence type="ECO:0000256" key="7">
    <source>
        <dbReference type="SAM" id="MobiDB-lite"/>
    </source>
</evidence>
<dbReference type="GO" id="GO:0005829">
    <property type="term" value="C:cytosol"/>
    <property type="evidence" value="ECO:0007669"/>
    <property type="project" value="TreeGrafter"/>
</dbReference>
<evidence type="ECO:0000313" key="9">
    <source>
        <dbReference type="EMBL" id="KAF2874817.1"/>
    </source>
</evidence>
<protein>
    <recommendedName>
        <fullName evidence="2">pyridoxal kinase</fullName>
        <ecNumber evidence="2">2.7.1.35</ecNumber>
    </recommendedName>
</protein>
<evidence type="ECO:0000256" key="2">
    <source>
        <dbReference type="ARBA" id="ARBA00012104"/>
    </source>
</evidence>
<dbReference type="Proteomes" id="UP000481861">
    <property type="component" value="Unassembled WGS sequence"/>
</dbReference>
<dbReference type="Pfam" id="PF08543">
    <property type="entry name" value="Phos_pyr_kin"/>
    <property type="match status" value="1"/>
</dbReference>
<dbReference type="Gene3D" id="3.40.1190.20">
    <property type="match status" value="1"/>
</dbReference>
<evidence type="ECO:0000256" key="4">
    <source>
        <dbReference type="ARBA" id="ARBA00022741"/>
    </source>
</evidence>
<keyword evidence="10" id="KW-1185">Reference proteome</keyword>
<gene>
    <name evidence="9" type="ORF">BDV95DRAFT_538064</name>
</gene>
<dbReference type="GO" id="GO:0008478">
    <property type="term" value="F:pyridoxal kinase activity"/>
    <property type="evidence" value="ECO:0007669"/>
    <property type="project" value="UniProtKB-EC"/>
</dbReference>
<feature type="compositionally biased region" description="Basic and acidic residues" evidence="7">
    <location>
        <begin position="427"/>
        <end position="437"/>
    </location>
</feature>
<reference evidence="9 10" key="1">
    <citation type="submission" date="2020-01" db="EMBL/GenBank/DDBJ databases">
        <authorList>
            <consortium name="DOE Joint Genome Institute"/>
            <person name="Haridas S."/>
            <person name="Albert R."/>
            <person name="Binder M."/>
            <person name="Bloem J."/>
            <person name="Labutti K."/>
            <person name="Salamov A."/>
            <person name="Andreopoulos B."/>
            <person name="Baker S.E."/>
            <person name="Barry K."/>
            <person name="Bills G."/>
            <person name="Bluhm B.H."/>
            <person name="Cannon C."/>
            <person name="Castanera R."/>
            <person name="Culley D.E."/>
            <person name="Daum C."/>
            <person name="Ezra D."/>
            <person name="Gonzalez J.B."/>
            <person name="Henrissat B."/>
            <person name="Kuo A."/>
            <person name="Liang C."/>
            <person name="Lipzen A."/>
            <person name="Lutzoni F."/>
            <person name="Magnuson J."/>
            <person name="Mondo S."/>
            <person name="Nolan M."/>
            <person name="Ohm R."/>
            <person name="Pangilinan J."/>
            <person name="Park H.-J.H."/>
            <person name="Ramirez L."/>
            <person name="Alfaro M."/>
            <person name="Sun H."/>
            <person name="Tritt A."/>
            <person name="Yoshinaga Y."/>
            <person name="Zwiers L.-H.L."/>
            <person name="Turgeon B.G."/>
            <person name="Goodwin S.B."/>
            <person name="Spatafora J.W."/>
            <person name="Crous P.W."/>
            <person name="Grigoriev I.V."/>
        </authorList>
    </citation>
    <scope>NUCLEOTIDE SEQUENCE [LARGE SCALE GENOMIC DNA]</scope>
    <source>
        <strain evidence="9 10">CBS 611.86</strain>
    </source>
</reference>
<evidence type="ECO:0000256" key="6">
    <source>
        <dbReference type="ARBA" id="ARBA00022840"/>
    </source>
</evidence>
<keyword evidence="6" id="KW-0067">ATP-binding</keyword>
<feature type="compositionally biased region" description="Low complexity" evidence="7">
    <location>
        <begin position="203"/>
        <end position="225"/>
    </location>
</feature>
<dbReference type="CDD" id="cd01173">
    <property type="entry name" value="pyridoxal_pyridoxamine_kinase"/>
    <property type="match status" value="1"/>
</dbReference>
<keyword evidence="5 9" id="KW-0418">Kinase</keyword>
<comment type="caution">
    <text evidence="9">The sequence shown here is derived from an EMBL/GenBank/DDBJ whole genome shotgun (WGS) entry which is preliminary data.</text>
</comment>
<dbReference type="OrthoDB" id="2104723at2759"/>
<keyword evidence="4" id="KW-0547">Nucleotide-binding</keyword>
<dbReference type="PANTHER" id="PTHR10534:SF2">
    <property type="entry name" value="PYRIDOXAL KINASE"/>
    <property type="match status" value="1"/>
</dbReference>
<dbReference type="AlphaFoldDB" id="A0A7C8IAN4"/>
<keyword evidence="3" id="KW-0808">Transferase</keyword>
<accession>A0A7C8IAN4</accession>
<evidence type="ECO:0000313" key="10">
    <source>
        <dbReference type="Proteomes" id="UP000481861"/>
    </source>
</evidence>
<sequence>MVSEPQIPDTRVLAIASHVVHGYVGNKMATFVMQSMGCDVSAINTVHYSNHTAYKQVKGTKTSADQILELYEGLRQASLNNFDLLLTGYMPSAEAVRAIGKIGRDIKFNAGTKPGSFFWVLDPVMGDNGRLYIPEDEVPEYKALLREADLILPNQYEAELLSDTKITDLDSLAAAIQVLHKTYQVPHVIITSLRLTRDNHTVPSRAPSKPTSTTTSSHPTPSASPNLDALTSHPSSQPPSPSQIPAAPDDEEAIENLTIIGSTATSTHTPRLFRIDTPQLPLFFSGTGDMFAALTIPRLLEQVNAPNSDLASRPSWRSPDDVPATELPLAKAAQKVLASMQSILVKTAQRCQGEMAAYDKRAEKEGRGKGEEDGRERESRRHVALMSASEVKVVRHVADILEPPHLERFMPRAVEGGRKGQLGGGDMRGERGRGTVG</sequence>
<dbReference type="GO" id="GO:0005524">
    <property type="term" value="F:ATP binding"/>
    <property type="evidence" value="ECO:0007669"/>
    <property type="project" value="UniProtKB-KW"/>
</dbReference>
<comment type="similarity">
    <text evidence="1">Belongs to the pyridoxine kinase family.</text>
</comment>
<feature type="domain" description="Pyridoxamine kinase/Phosphomethylpyrimidine kinase" evidence="8">
    <location>
        <begin position="118"/>
        <end position="200"/>
    </location>
</feature>
<dbReference type="InterPro" id="IPR004625">
    <property type="entry name" value="PyrdxlKinase"/>
</dbReference>
<organism evidence="9 10">
    <name type="scientific">Massariosphaeria phaeospora</name>
    <dbReference type="NCBI Taxonomy" id="100035"/>
    <lineage>
        <taxon>Eukaryota</taxon>
        <taxon>Fungi</taxon>
        <taxon>Dikarya</taxon>
        <taxon>Ascomycota</taxon>
        <taxon>Pezizomycotina</taxon>
        <taxon>Dothideomycetes</taxon>
        <taxon>Pleosporomycetidae</taxon>
        <taxon>Pleosporales</taxon>
        <taxon>Pleosporales incertae sedis</taxon>
        <taxon>Massariosphaeria</taxon>
    </lineage>
</organism>
<evidence type="ECO:0000256" key="3">
    <source>
        <dbReference type="ARBA" id="ARBA00022679"/>
    </source>
</evidence>
<evidence type="ECO:0000256" key="5">
    <source>
        <dbReference type="ARBA" id="ARBA00022777"/>
    </source>
</evidence>
<feature type="region of interest" description="Disordered" evidence="7">
    <location>
        <begin position="199"/>
        <end position="247"/>
    </location>
</feature>
<dbReference type="NCBIfam" id="TIGR00687">
    <property type="entry name" value="pyridox_kin"/>
    <property type="match status" value="1"/>
</dbReference>
<dbReference type="InterPro" id="IPR029056">
    <property type="entry name" value="Ribokinase-like"/>
</dbReference>
<name>A0A7C8IAN4_9PLEO</name>
<dbReference type="PANTHER" id="PTHR10534">
    <property type="entry name" value="PYRIDOXAL KINASE"/>
    <property type="match status" value="1"/>
</dbReference>
<dbReference type="SUPFAM" id="SSF53613">
    <property type="entry name" value="Ribokinase-like"/>
    <property type="match status" value="1"/>
</dbReference>
<dbReference type="GO" id="GO:0009443">
    <property type="term" value="P:pyridoxal 5'-phosphate salvage"/>
    <property type="evidence" value="ECO:0007669"/>
    <property type="project" value="InterPro"/>
</dbReference>
<feature type="region of interest" description="Disordered" evidence="7">
    <location>
        <begin position="411"/>
        <end position="437"/>
    </location>
</feature>
<dbReference type="EC" id="2.7.1.35" evidence="2"/>